<accession>A0A5E8CBL8</accession>
<dbReference type="RefSeq" id="XP_031856960.1">
    <property type="nucleotide sequence ID" value="XM_032001069.1"/>
</dbReference>
<gene>
    <name evidence="1" type="ORF">SAPINGB_P006358</name>
</gene>
<keyword evidence="2" id="KW-1185">Reference proteome</keyword>
<dbReference type="AlphaFoldDB" id="A0A5E8CBL8"/>
<dbReference type="EMBL" id="CABVLU010000005">
    <property type="protein sequence ID" value="VVT58736.1"/>
    <property type="molecule type" value="Genomic_DNA"/>
</dbReference>
<dbReference type="GeneID" id="43585169"/>
<proteinExistence type="predicted"/>
<name>A0A5E8CBL8_9ASCO</name>
<protein>
    <submittedName>
        <fullName evidence="1">Uncharacterized protein</fullName>
    </submittedName>
</protein>
<evidence type="ECO:0000313" key="1">
    <source>
        <dbReference type="EMBL" id="VVT58736.1"/>
    </source>
</evidence>
<sequence length="820" mass="91802">MLSVAQRLNSGTKAASSSIPISAGNKPQVFLSNSPERSLRQTINPDTLIVVPDNFEHASKLKIPTKGICVPLSNFLDSTSPDSKDMFDALNIQKVIFSDWCFKSTEAEKKKMINFAKSLETRYKAKFGSKPKFVKRISNAVEGKLLKRGSVSSIGSTLTSNSTEIEMTSMTLVEDELFVESNQVAFTFFPIQFKFPNLKEFTFTQILHKFAEKELPVNTVEIREFAPIASFLSIMPGLHLQLTNISCLSELTRIGTQLVGLELYLGDRSYYKQYGNSLLEKHSLVPFEKTTSDVVVKTLQEAVCLETFTFIPPSGTTPQQYATIINEVNKLPKIKDVTTSHYYTKEGTTLTALESLKPAGMTRCAMNLLILDTSVEHFGSGKVTCLELPQVTSLEVHIGANWHITPKSVQQVLAPLKLPSLKHFVNETGFMGENGHFLIDRGVIDKLETFEATLKSHCRDALCNLLPIVGQGLASMKSLKRVVLKEAEFVGFNNELFGSTAENRQFALEVRIELRSFMRVICTNFLEFVRLTDAAGGGSNWSETDVDYFKENIEQLLPQPNLSNSKKHIPLELLVAAALDPMAVLMEYYGSVAWPVGTEMGRRRSKSNNTSSYNLVPRGQAYDFRMLSIVLEHCFWELIMSKLISLPDLEYVGFEQGADAGNGMMRGVQGVCFLNLPRLQILARVHSNLKQIAIPDVEFYESRRIMESSTTGESCVQQRIFSRDGGLGMYVRRRVCQEPEMFTFGQVTVSNRWRVVTVIDVKSLRRGDLEANALKARVESEREVEALLRQVVACCGNSSGYSRQIYDGRRAFESGFNGWL</sequence>
<organism evidence="1 2">
    <name type="scientific">Magnusiomyces paraingens</name>
    <dbReference type="NCBI Taxonomy" id="2606893"/>
    <lineage>
        <taxon>Eukaryota</taxon>
        <taxon>Fungi</taxon>
        <taxon>Dikarya</taxon>
        <taxon>Ascomycota</taxon>
        <taxon>Saccharomycotina</taxon>
        <taxon>Dipodascomycetes</taxon>
        <taxon>Dipodascales</taxon>
        <taxon>Dipodascaceae</taxon>
        <taxon>Magnusiomyces</taxon>
    </lineage>
</organism>
<evidence type="ECO:0000313" key="2">
    <source>
        <dbReference type="Proteomes" id="UP000398389"/>
    </source>
</evidence>
<reference evidence="1 2" key="1">
    <citation type="submission" date="2019-09" db="EMBL/GenBank/DDBJ databases">
        <authorList>
            <person name="Brejova B."/>
        </authorList>
    </citation>
    <scope>NUCLEOTIDE SEQUENCE [LARGE SCALE GENOMIC DNA]</scope>
</reference>
<dbReference type="Proteomes" id="UP000398389">
    <property type="component" value="Unassembled WGS sequence"/>
</dbReference>